<gene>
    <name evidence="11" type="ORF">AMD00_05085</name>
</gene>
<dbReference type="Gene3D" id="2.40.37.10">
    <property type="entry name" value="Lyase, Ornithine Decarboxylase, Chain A, domain 1"/>
    <property type="match status" value="1"/>
</dbReference>
<dbReference type="InterPro" id="IPR002986">
    <property type="entry name" value="DAP_deCOOHase_LysA"/>
</dbReference>
<dbReference type="OrthoDB" id="9802241at2"/>
<evidence type="ECO:0000313" key="11">
    <source>
        <dbReference type="EMBL" id="KOO51817.1"/>
    </source>
</evidence>
<feature type="domain" description="Orn/DAP/Arg decarboxylase 2 C-terminal" evidence="9">
    <location>
        <begin position="22"/>
        <end position="371"/>
    </location>
</feature>
<evidence type="ECO:0000256" key="3">
    <source>
        <dbReference type="ARBA" id="ARBA00022898"/>
    </source>
</evidence>
<dbReference type="Pfam" id="PF00278">
    <property type="entry name" value="Orn_DAP_Arg_deC"/>
    <property type="match status" value="1"/>
</dbReference>
<comment type="similarity">
    <text evidence="7">Belongs to the Orn/Lys/Arg decarboxylase class-II family.</text>
</comment>
<dbReference type="NCBIfam" id="TIGR01048">
    <property type="entry name" value="lysA"/>
    <property type="match status" value="1"/>
</dbReference>
<keyword evidence="12" id="KW-1185">Reference proteome</keyword>
<protein>
    <recommendedName>
        <fullName evidence="5 8">Diaminopimelate decarboxylase</fullName>
        <ecNumber evidence="5 8">4.1.1.20</ecNumber>
    </recommendedName>
</protein>
<proteinExistence type="inferred from homology"/>
<dbReference type="InterPro" id="IPR000183">
    <property type="entry name" value="Orn/DAP/Arg_de-COase"/>
</dbReference>
<evidence type="ECO:0000256" key="5">
    <source>
        <dbReference type="NCBIfam" id="TIGR01048"/>
    </source>
</evidence>
<dbReference type="EC" id="4.1.1.20" evidence="5 8"/>
<evidence type="ECO:0000256" key="1">
    <source>
        <dbReference type="ARBA" id="ARBA00001933"/>
    </source>
</evidence>
<feature type="active site" description="Proton donor" evidence="6">
    <location>
        <position position="344"/>
    </location>
</feature>
<evidence type="ECO:0000313" key="12">
    <source>
        <dbReference type="Proteomes" id="UP000036867"/>
    </source>
</evidence>
<dbReference type="RefSeq" id="WP_038182929.1">
    <property type="nucleotide sequence ID" value="NZ_LILB01000001.1"/>
</dbReference>
<sequence length="425" mass="47120">MVYEIQGIPISDLAEKYGTPLYIYDGQEISNIFLELKSNITKHLEVFFSLKSNPNISVYNLLKSLGAKAEVSSLTELKTVLMANTDPENIIFLGPGKSEEEITSCIDHSIYAIVCESFQELELINKIASIRKKRARVAIRVNPTFSIKGSRLAMGGKPRQFGIDEEIVFQNLALLKSYENVDIIGIQVYMGTRILDENVICQNTINILKLAVRFSEQTGLALQFVDIGGGLGVPYFSNEEDLNIQKLGEQLSPIINDFKDSFPNTKLAMEVGRYLVAKSGMFVSKVNYIKKSREENFIITDGGTNCHMAAVGIGSFVKRNFPMKNLTNLDEADIDTYNVTGPLCTPNDVVGKNVELSKVQRGDLIGILQSGAYGPSASPGLFLSHGFPAEVLIHSGKHYLVRRRDNSEDIIGKQILVNEKIFHLV</sequence>
<evidence type="ECO:0000256" key="2">
    <source>
        <dbReference type="ARBA" id="ARBA00022793"/>
    </source>
</evidence>
<feature type="domain" description="Orn/DAP/Arg decarboxylase 2 N-terminal" evidence="10">
    <location>
        <begin position="33"/>
        <end position="277"/>
    </location>
</feature>
<keyword evidence="3 6" id="KW-0663">Pyridoxal phosphate</keyword>
<keyword evidence="8" id="KW-0457">Lysine biosynthesis</keyword>
<dbReference type="PANTHER" id="PTHR43727">
    <property type="entry name" value="DIAMINOPIMELATE DECARBOXYLASE"/>
    <property type="match status" value="1"/>
</dbReference>
<comment type="catalytic activity">
    <reaction evidence="8">
        <text>meso-2,6-diaminopimelate + H(+) = L-lysine + CO2</text>
        <dbReference type="Rhea" id="RHEA:15101"/>
        <dbReference type="ChEBI" id="CHEBI:15378"/>
        <dbReference type="ChEBI" id="CHEBI:16526"/>
        <dbReference type="ChEBI" id="CHEBI:32551"/>
        <dbReference type="ChEBI" id="CHEBI:57791"/>
        <dbReference type="EC" id="4.1.1.20"/>
    </reaction>
</comment>
<dbReference type="InterPro" id="IPR022644">
    <property type="entry name" value="De-COase2_N"/>
</dbReference>
<comment type="cofactor">
    <cofactor evidence="1 6 8">
        <name>pyridoxal 5'-phosphate</name>
        <dbReference type="ChEBI" id="CHEBI:597326"/>
    </cofactor>
</comment>
<dbReference type="AlphaFoldDB" id="A0A0M0LLM6"/>
<dbReference type="PRINTS" id="PR01179">
    <property type="entry name" value="ODADCRBXLASE"/>
</dbReference>
<dbReference type="Pfam" id="PF02784">
    <property type="entry name" value="Orn_Arg_deC_N"/>
    <property type="match status" value="1"/>
</dbReference>
<evidence type="ECO:0000256" key="8">
    <source>
        <dbReference type="RuleBase" id="RU003738"/>
    </source>
</evidence>
<dbReference type="Proteomes" id="UP000036867">
    <property type="component" value="Unassembled WGS sequence"/>
</dbReference>
<dbReference type="SUPFAM" id="SSF51419">
    <property type="entry name" value="PLP-binding barrel"/>
    <property type="match status" value="1"/>
</dbReference>
<dbReference type="STRING" id="263475.AMD00_05085"/>
<dbReference type="PANTHER" id="PTHR43727:SF2">
    <property type="entry name" value="GROUP IV DECARBOXYLASE"/>
    <property type="match status" value="1"/>
</dbReference>
<evidence type="ECO:0000259" key="9">
    <source>
        <dbReference type="Pfam" id="PF00278"/>
    </source>
</evidence>
<dbReference type="EMBL" id="LILB01000001">
    <property type="protein sequence ID" value="KOO51817.1"/>
    <property type="molecule type" value="Genomic_DNA"/>
</dbReference>
<dbReference type="Gene3D" id="3.20.20.10">
    <property type="entry name" value="Alanine racemase"/>
    <property type="match status" value="1"/>
</dbReference>
<evidence type="ECO:0000256" key="4">
    <source>
        <dbReference type="ARBA" id="ARBA00023239"/>
    </source>
</evidence>
<comment type="caution">
    <text evidence="11">The sequence shown here is derived from an EMBL/GenBank/DDBJ whole genome shotgun (WGS) entry which is preliminary data.</text>
</comment>
<reference evidence="12" key="1">
    <citation type="submission" date="2015-08" db="EMBL/GenBank/DDBJ databases">
        <title>Fjat-10028 dsm 16317.</title>
        <authorList>
            <person name="Liu B."/>
            <person name="Wang J."/>
            <person name="Zhu Y."/>
            <person name="Liu G."/>
            <person name="Chen Q."/>
            <person name="Chen Z."/>
            <person name="Lan J."/>
            <person name="Che J."/>
            <person name="Ge C."/>
            <person name="Shi H."/>
            <person name="Pan Z."/>
            <person name="Liu X."/>
        </authorList>
    </citation>
    <scope>NUCLEOTIDE SEQUENCE [LARGE SCALE GENOMIC DNA]</scope>
    <source>
        <strain evidence="12">DSM 16317</strain>
    </source>
</reference>
<accession>A0A0M0LLM6</accession>
<organism evidence="11 12">
    <name type="scientific">Viridibacillus arvi</name>
    <dbReference type="NCBI Taxonomy" id="263475"/>
    <lineage>
        <taxon>Bacteria</taxon>
        <taxon>Bacillati</taxon>
        <taxon>Bacillota</taxon>
        <taxon>Bacilli</taxon>
        <taxon>Bacillales</taxon>
        <taxon>Caryophanaceae</taxon>
        <taxon>Viridibacillus</taxon>
    </lineage>
</organism>
<evidence type="ECO:0000256" key="6">
    <source>
        <dbReference type="PIRSR" id="PIRSR600183-50"/>
    </source>
</evidence>
<dbReference type="InterPro" id="IPR022643">
    <property type="entry name" value="De-COase2_C"/>
</dbReference>
<keyword evidence="8" id="KW-0028">Amino-acid biosynthesis</keyword>
<dbReference type="GeneID" id="301135478"/>
<dbReference type="SUPFAM" id="SSF50621">
    <property type="entry name" value="Alanine racemase C-terminal domain-like"/>
    <property type="match status" value="1"/>
</dbReference>
<dbReference type="PRINTS" id="PR01181">
    <property type="entry name" value="DAPDCRBXLASE"/>
</dbReference>
<name>A0A0M0LLM6_9BACL</name>
<dbReference type="PATRIC" id="fig|263475.3.peg.1427"/>
<dbReference type="GO" id="GO:0009089">
    <property type="term" value="P:lysine biosynthetic process via diaminopimelate"/>
    <property type="evidence" value="ECO:0007669"/>
    <property type="project" value="UniProtKB-UniRule"/>
</dbReference>
<comment type="pathway">
    <text evidence="8">Amino-acid biosynthesis; L-lysine biosynthesis via DAP pathway; L-lysine from DL-2,6-diaminopimelate: step 1/1.</text>
</comment>
<keyword evidence="4 8" id="KW-0456">Lyase</keyword>
<keyword evidence="2 8" id="KW-0210">Decarboxylase</keyword>
<dbReference type="GO" id="GO:0008836">
    <property type="term" value="F:diaminopimelate decarboxylase activity"/>
    <property type="evidence" value="ECO:0007669"/>
    <property type="project" value="UniProtKB-UniRule"/>
</dbReference>
<dbReference type="UniPathway" id="UPA00034">
    <property type="reaction ID" value="UER00027"/>
</dbReference>
<dbReference type="InterPro" id="IPR029066">
    <property type="entry name" value="PLP-binding_barrel"/>
</dbReference>
<evidence type="ECO:0000259" key="10">
    <source>
        <dbReference type="Pfam" id="PF02784"/>
    </source>
</evidence>
<dbReference type="CDD" id="cd06839">
    <property type="entry name" value="PLPDE_III_Btrk_like"/>
    <property type="match status" value="1"/>
</dbReference>
<dbReference type="InterPro" id="IPR009006">
    <property type="entry name" value="Ala_racemase/Decarboxylase_C"/>
</dbReference>
<evidence type="ECO:0000256" key="7">
    <source>
        <dbReference type="RuleBase" id="RU003737"/>
    </source>
</evidence>
<feature type="modified residue" description="N6-(pyridoxal phosphate)lysine" evidence="6">
    <location>
        <position position="51"/>
    </location>
</feature>